<evidence type="ECO:0000256" key="1">
    <source>
        <dbReference type="SAM" id="Phobius"/>
    </source>
</evidence>
<evidence type="ECO:0000313" key="3">
    <source>
        <dbReference type="Proteomes" id="UP000316888"/>
    </source>
</evidence>
<accession>A0A502LNW6</accession>
<comment type="caution">
    <text evidence="2">The sequence shown here is derived from an EMBL/GenBank/DDBJ whole genome shotgun (WGS) entry which is preliminary data.</text>
</comment>
<dbReference type="EMBL" id="SDPB01000004">
    <property type="protein sequence ID" value="TPH24514.1"/>
    <property type="molecule type" value="Genomic_DNA"/>
</dbReference>
<keyword evidence="1" id="KW-0472">Membrane</keyword>
<dbReference type="Proteomes" id="UP000316888">
    <property type="component" value="Unassembled WGS sequence"/>
</dbReference>
<name>A0A502LNW6_HAEHA</name>
<keyword evidence="1" id="KW-0812">Transmembrane</keyword>
<feature type="transmembrane region" description="Helical" evidence="1">
    <location>
        <begin position="6"/>
        <end position="25"/>
    </location>
</feature>
<dbReference type="RefSeq" id="WP_140535132.1">
    <property type="nucleotide sequence ID" value="NZ_SDPB01000004.1"/>
</dbReference>
<organism evidence="2 3">
    <name type="scientific">Haemophilus haemolyticus</name>
    <dbReference type="NCBI Taxonomy" id="726"/>
    <lineage>
        <taxon>Bacteria</taxon>
        <taxon>Pseudomonadati</taxon>
        <taxon>Pseudomonadota</taxon>
        <taxon>Gammaproteobacteria</taxon>
        <taxon>Pasteurellales</taxon>
        <taxon>Pasteurellaceae</taxon>
        <taxon>Haemophilus</taxon>
    </lineage>
</organism>
<proteinExistence type="predicted"/>
<protein>
    <submittedName>
        <fullName evidence="2">Uncharacterized protein</fullName>
    </submittedName>
</protein>
<gene>
    <name evidence="2" type="ORF">EUX48_02735</name>
</gene>
<evidence type="ECO:0000313" key="2">
    <source>
        <dbReference type="EMBL" id="TPH24514.1"/>
    </source>
</evidence>
<reference evidence="2 3" key="1">
    <citation type="submission" date="2019-01" db="EMBL/GenBank/DDBJ databases">
        <title>Comparative genomic analysis identifies haemin-independent Haemophilus haemolyticus: a formal re-classification of Haemophilus intermedius.</title>
        <authorList>
            <person name="Harris T.M."/>
            <person name="Price E.P."/>
            <person name="Sarovich D.S."/>
            <person name="Norskov-Lauritsen N."/>
            <person name="Beissbarth J."/>
            <person name="Chang A.B."/>
            <person name="Smith-Vaughan H.C."/>
        </authorList>
    </citation>
    <scope>NUCLEOTIDE SEQUENCE [LARGE SCALE GENOMIC DNA]</scope>
    <source>
        <strain evidence="2 3">60824 B Hi-4</strain>
    </source>
</reference>
<sequence>MDEFSILSIGIGIACIFFAVLFWLVDRENHKEAPTSMIDEIIDKNNLEIKAKLLNKIQEYEHCIKQKDNYIRKKETEYYDLEKKLDKASFDLFMSYDEINDLKTQVLNLTNLNQSLQKELLSFKTSSIQISVKKCPACRRVQPLSEFGKNEHQPDGLTKWCSLCMSEGAPMPHDMSGMKICEKCGQNRKKSSFYPSSRYADGLSKWCKFCLDNKK</sequence>
<dbReference type="AlphaFoldDB" id="A0A502LNW6"/>
<keyword evidence="1" id="KW-1133">Transmembrane helix</keyword>